<keyword evidence="10" id="KW-0342">GTP-binding</keyword>
<dbReference type="GO" id="GO:0016032">
    <property type="term" value="P:viral process"/>
    <property type="evidence" value="ECO:0007669"/>
    <property type="project" value="InterPro"/>
</dbReference>
<reference evidence="12" key="1">
    <citation type="journal article" date="2016" name="PLoS ONE">
        <title>Metagenomic Survey of Viral Diversity Obtained from Feces of Subantarctic and South American Fur Seals.</title>
        <authorList>
            <person name="Kluge M."/>
            <person name="Campos F.S."/>
            <person name="Tavares M."/>
            <person name="de Amorim D.B."/>
            <person name="Valdez F.P."/>
            <person name="Giongo A."/>
            <person name="Roehe P.M."/>
            <person name="Franco A.C."/>
        </authorList>
    </citation>
    <scope>NUCLEOTIDE SEQUENCE</scope>
    <source>
        <strain evidence="12">Fur seal/ATROP26/BR/2012</strain>
    </source>
</reference>
<gene>
    <name evidence="12" type="primary">VP3</name>
</gene>
<keyword evidence="2" id="KW-0507">mRNA processing</keyword>
<dbReference type="Pfam" id="PF06929">
    <property type="entry name" value="Rotavirus_VP3"/>
    <property type="match status" value="1"/>
</dbReference>
<keyword evidence="8" id="KW-0694">RNA-binding</keyword>
<dbReference type="GO" id="GO:0003723">
    <property type="term" value="F:RNA binding"/>
    <property type="evidence" value="ECO:0007669"/>
    <property type="project" value="UniProtKB-KW"/>
</dbReference>
<proteinExistence type="predicted"/>
<keyword evidence="5" id="KW-0548">Nucleotidyltransferase</keyword>
<evidence type="ECO:0000313" key="12">
    <source>
        <dbReference type="EMBL" id="AKI82119.1"/>
    </source>
</evidence>
<evidence type="ECO:0000256" key="7">
    <source>
        <dbReference type="ARBA" id="ARBA00022844"/>
    </source>
</evidence>
<sequence>VKSSLHHQSLFTDDNIPEITANCIYIDARTPFDTTNWKKRRDQVEVETLKWLEISEKIFHQQKNVFSILLKMTAINASVLDGYFIHFPTTYIRSEFYLLMDRTMTRRVEISKRLIYANLSTYSDNIFISEKYLLKGSTRNTSAMYCP</sequence>
<keyword evidence="3" id="KW-0808">Transferase</keyword>
<organism evidence="12">
    <name type="scientific">Rotavirus C</name>
    <dbReference type="NCBI Taxonomy" id="36427"/>
    <lineage>
        <taxon>Viruses</taxon>
        <taxon>Riboviria</taxon>
        <taxon>Orthornavirae</taxon>
        <taxon>Duplornaviricota</taxon>
        <taxon>Resentoviricetes</taxon>
        <taxon>Reovirales</taxon>
        <taxon>Sedoreoviridae</taxon>
        <taxon>Rotavirus</taxon>
        <taxon>Rotavirus tritogastroenteritidis</taxon>
    </lineage>
</organism>
<evidence type="ECO:0000256" key="1">
    <source>
        <dbReference type="ARBA" id="ARBA00022603"/>
    </source>
</evidence>
<keyword evidence="4" id="KW-0949">S-adenosyl-L-methionine</keyword>
<dbReference type="GO" id="GO:0004482">
    <property type="term" value="F:mRNA 5'-cap (guanine-N7-)-methyltransferase activity"/>
    <property type="evidence" value="ECO:0007669"/>
    <property type="project" value="InterPro"/>
</dbReference>
<dbReference type="InterPro" id="IPR011181">
    <property type="entry name" value="VP3_Rotav"/>
</dbReference>
<evidence type="ECO:0000256" key="6">
    <source>
        <dbReference type="ARBA" id="ARBA00022741"/>
    </source>
</evidence>
<dbReference type="EMBL" id="KR072988">
    <property type="protein sequence ID" value="AKI82119.1"/>
    <property type="molecule type" value="Genomic_RNA"/>
</dbReference>
<keyword evidence="11" id="KW-0511">Multifunctional enzyme</keyword>
<keyword evidence="6" id="KW-0547">Nucleotide-binding</keyword>
<keyword evidence="1" id="KW-0489">Methyltransferase</keyword>
<evidence type="ECO:0000256" key="8">
    <source>
        <dbReference type="ARBA" id="ARBA00022884"/>
    </source>
</evidence>
<dbReference type="GO" id="GO:0019013">
    <property type="term" value="C:viral nucleocapsid"/>
    <property type="evidence" value="ECO:0007669"/>
    <property type="project" value="InterPro"/>
</dbReference>
<keyword evidence="7" id="KW-0946">Virion</keyword>
<dbReference type="GO" id="GO:0005525">
    <property type="term" value="F:GTP binding"/>
    <property type="evidence" value="ECO:0007669"/>
    <property type="project" value="UniProtKB-KW"/>
</dbReference>
<evidence type="ECO:0000256" key="10">
    <source>
        <dbReference type="ARBA" id="ARBA00023134"/>
    </source>
</evidence>
<feature type="non-terminal residue" evidence="12">
    <location>
        <position position="147"/>
    </location>
</feature>
<evidence type="ECO:0000256" key="3">
    <source>
        <dbReference type="ARBA" id="ARBA00022679"/>
    </source>
</evidence>
<evidence type="ECO:0000256" key="9">
    <source>
        <dbReference type="ARBA" id="ARBA00023042"/>
    </source>
</evidence>
<evidence type="ECO:0000256" key="2">
    <source>
        <dbReference type="ARBA" id="ARBA00022664"/>
    </source>
</evidence>
<keyword evidence="9" id="KW-0506">mRNA capping</keyword>
<evidence type="ECO:0000256" key="11">
    <source>
        <dbReference type="ARBA" id="ARBA00023268"/>
    </source>
</evidence>
<evidence type="ECO:0000256" key="4">
    <source>
        <dbReference type="ARBA" id="ARBA00022691"/>
    </source>
</evidence>
<name>A0A0G2Y748_9REOV</name>
<protein>
    <submittedName>
        <fullName evidence="12">VP3</fullName>
    </submittedName>
</protein>
<evidence type="ECO:0000256" key="5">
    <source>
        <dbReference type="ARBA" id="ARBA00022695"/>
    </source>
</evidence>
<feature type="non-terminal residue" evidence="12">
    <location>
        <position position="1"/>
    </location>
</feature>
<dbReference type="GO" id="GO:0016779">
    <property type="term" value="F:nucleotidyltransferase activity"/>
    <property type="evidence" value="ECO:0007669"/>
    <property type="project" value="UniProtKB-KW"/>
</dbReference>
<accession>A0A0G2Y748</accession>